<name>A0A804LET8_MAIZE</name>
<dbReference type="PANTHER" id="PTHR48446">
    <property type="entry name" value="DNA-DIRECTED RNA POLYMERASE SUBUNIT BETA' N-TERMINAL SECTION"/>
    <property type="match status" value="1"/>
</dbReference>
<feature type="domain" description="RNA polymerase alpha subunit" evidence="3">
    <location>
        <begin position="133"/>
        <end position="171"/>
    </location>
</feature>
<protein>
    <recommendedName>
        <fullName evidence="3">RNA polymerase alpha subunit domain-containing protein</fullName>
    </recommendedName>
</protein>
<keyword evidence="1" id="KW-0479">Metal-binding</keyword>
<dbReference type="EnsemblPlants" id="Zm00001eb006290_T001">
    <property type="protein sequence ID" value="Zm00001eb006290_P001"/>
    <property type="gene ID" value="Zm00001eb006290"/>
</dbReference>
<dbReference type="Gene3D" id="3.30.1490.180">
    <property type="entry name" value="RNA polymerase ii"/>
    <property type="match status" value="1"/>
</dbReference>
<accession>A0A804LET8</accession>
<dbReference type="GO" id="GO:0003677">
    <property type="term" value="F:DNA binding"/>
    <property type="evidence" value="ECO:0007669"/>
    <property type="project" value="InterPro"/>
</dbReference>
<evidence type="ECO:0000256" key="2">
    <source>
        <dbReference type="ARBA" id="ARBA00022833"/>
    </source>
</evidence>
<evidence type="ECO:0000256" key="1">
    <source>
        <dbReference type="ARBA" id="ARBA00022723"/>
    </source>
</evidence>
<dbReference type="Proteomes" id="UP000007305">
    <property type="component" value="Chromosome 1"/>
</dbReference>
<dbReference type="InParanoid" id="A0A804LET8"/>
<dbReference type="PANTHER" id="PTHR48446:SF1">
    <property type="entry name" value="DNA-DIRECTED RNA POLYMERASE SUBUNIT BETA' N-TERMINAL SECTION"/>
    <property type="match status" value="1"/>
</dbReference>
<dbReference type="Gramene" id="Zm00001eb006290_T001">
    <property type="protein sequence ID" value="Zm00001eb006290_P001"/>
    <property type="gene ID" value="Zm00001eb006290"/>
</dbReference>
<sequence>MPPWPHTDAELAHATVHVPRRRRDARVSPPSRAYVSMYLEQKRFRQHCRGAHRCESVLVPSPPGPDSTIHLCIPPKHYETVCTAPIKDCELLNLGDRPQKLIVTVPPISIRPSVVVGNSRTSNEDNIMVCFFRSLKYGDRRTTAQYLKCGCIVEKHLEDGDVVLFNRQPSLLLYLNTCKYNAMENTQI</sequence>
<organism evidence="4 5">
    <name type="scientific">Zea mays</name>
    <name type="common">Maize</name>
    <dbReference type="NCBI Taxonomy" id="4577"/>
    <lineage>
        <taxon>Eukaryota</taxon>
        <taxon>Viridiplantae</taxon>
        <taxon>Streptophyta</taxon>
        <taxon>Embryophyta</taxon>
        <taxon>Tracheophyta</taxon>
        <taxon>Spermatophyta</taxon>
        <taxon>Magnoliopsida</taxon>
        <taxon>Liliopsida</taxon>
        <taxon>Poales</taxon>
        <taxon>Poaceae</taxon>
        <taxon>PACMAD clade</taxon>
        <taxon>Panicoideae</taxon>
        <taxon>Andropogonodae</taxon>
        <taxon>Andropogoneae</taxon>
        <taxon>Tripsacinae</taxon>
        <taxon>Zea</taxon>
    </lineage>
</organism>
<dbReference type="SUPFAM" id="SSF64484">
    <property type="entry name" value="beta and beta-prime subunits of DNA dependent RNA-polymerase"/>
    <property type="match status" value="1"/>
</dbReference>
<dbReference type="Pfam" id="PF00623">
    <property type="entry name" value="RNA_pol_Rpb1_2"/>
    <property type="match status" value="1"/>
</dbReference>
<keyword evidence="5" id="KW-1185">Reference proteome</keyword>
<evidence type="ECO:0000259" key="3">
    <source>
        <dbReference type="Pfam" id="PF00623"/>
    </source>
</evidence>
<dbReference type="GO" id="GO:0046872">
    <property type="term" value="F:metal ion binding"/>
    <property type="evidence" value="ECO:0007669"/>
    <property type="project" value="UniProtKB-KW"/>
</dbReference>
<reference evidence="4" key="2">
    <citation type="submission" date="2019-07" db="EMBL/GenBank/DDBJ databases">
        <authorList>
            <person name="Seetharam A."/>
            <person name="Woodhouse M."/>
            <person name="Cannon E."/>
        </authorList>
    </citation>
    <scope>NUCLEOTIDE SEQUENCE [LARGE SCALE GENOMIC DNA]</scope>
    <source>
        <strain evidence="4">cv. B73</strain>
    </source>
</reference>
<dbReference type="InterPro" id="IPR000722">
    <property type="entry name" value="RNA_pol_asu"/>
</dbReference>
<keyword evidence="2" id="KW-0862">Zinc</keyword>
<evidence type="ECO:0000313" key="5">
    <source>
        <dbReference type="Proteomes" id="UP000007305"/>
    </source>
</evidence>
<dbReference type="AlphaFoldDB" id="A0A804LET8"/>
<dbReference type="Gene3D" id="2.40.40.20">
    <property type="match status" value="1"/>
</dbReference>
<dbReference type="InterPro" id="IPR015700">
    <property type="entry name" value="RPC1"/>
</dbReference>
<evidence type="ECO:0000313" key="4">
    <source>
        <dbReference type="EnsemblPlants" id="Zm00001eb006290_P001"/>
    </source>
</evidence>
<reference evidence="5" key="1">
    <citation type="submission" date="2015-12" db="EMBL/GenBank/DDBJ databases">
        <title>Update maize B73 reference genome by single molecule sequencing technologies.</title>
        <authorList>
            <consortium name="Maize Genome Sequencing Project"/>
            <person name="Ware D."/>
        </authorList>
    </citation>
    <scope>NUCLEOTIDE SEQUENCE [LARGE SCALE GENOMIC DNA]</scope>
    <source>
        <strain evidence="5">cv. B73</strain>
    </source>
</reference>
<dbReference type="GO" id="GO:0003899">
    <property type="term" value="F:DNA-directed RNA polymerase activity"/>
    <property type="evidence" value="ECO:0007669"/>
    <property type="project" value="InterPro"/>
</dbReference>
<reference evidence="4" key="3">
    <citation type="submission" date="2021-05" db="UniProtKB">
        <authorList>
            <consortium name="EnsemblPlants"/>
        </authorList>
    </citation>
    <scope>IDENTIFICATION</scope>
    <source>
        <strain evidence="4">cv. B73</strain>
    </source>
</reference>
<dbReference type="GO" id="GO:0006351">
    <property type="term" value="P:DNA-templated transcription"/>
    <property type="evidence" value="ECO:0007669"/>
    <property type="project" value="InterPro"/>
</dbReference>
<proteinExistence type="predicted"/>